<dbReference type="EMBL" id="BAABDL010000056">
    <property type="protein sequence ID" value="GAA4066417.1"/>
    <property type="molecule type" value="Genomic_DNA"/>
</dbReference>
<organism evidence="1 2">
    <name type="scientific">Amphibacillus indicireducens</name>
    <dbReference type="NCBI Taxonomy" id="1076330"/>
    <lineage>
        <taxon>Bacteria</taxon>
        <taxon>Bacillati</taxon>
        <taxon>Bacillota</taxon>
        <taxon>Bacilli</taxon>
        <taxon>Bacillales</taxon>
        <taxon>Bacillaceae</taxon>
        <taxon>Amphibacillus</taxon>
    </lineage>
</organism>
<protein>
    <recommendedName>
        <fullName evidence="3">Lipoprotein</fullName>
    </recommendedName>
</protein>
<keyword evidence="2" id="KW-1185">Reference proteome</keyword>
<dbReference type="RefSeq" id="WP_344911158.1">
    <property type="nucleotide sequence ID" value="NZ_BAABDL010000056.1"/>
</dbReference>
<evidence type="ECO:0000313" key="2">
    <source>
        <dbReference type="Proteomes" id="UP001501734"/>
    </source>
</evidence>
<gene>
    <name evidence="1" type="ORF">GCM10022410_11000</name>
</gene>
<evidence type="ECO:0000313" key="1">
    <source>
        <dbReference type="EMBL" id="GAA4066417.1"/>
    </source>
</evidence>
<sequence>MVAIFLTGCVTGQNDREAETDHQNEYDELLPSKTELKEPPELIVRSNNHEVLAVLGTYSWSYHNRDGTGTGIEADSGPPPELVTDQENRLNTKLGAEISLDFDHDPLLVEVYVWNRLAQTREIAVEGLTFLTDQTGDVVYEIYAKWNRGTAHYAVKIDVE</sequence>
<reference evidence="2" key="1">
    <citation type="journal article" date="2019" name="Int. J. Syst. Evol. Microbiol.">
        <title>The Global Catalogue of Microorganisms (GCM) 10K type strain sequencing project: providing services to taxonomists for standard genome sequencing and annotation.</title>
        <authorList>
            <consortium name="The Broad Institute Genomics Platform"/>
            <consortium name="The Broad Institute Genome Sequencing Center for Infectious Disease"/>
            <person name="Wu L."/>
            <person name="Ma J."/>
        </authorList>
    </citation>
    <scope>NUCLEOTIDE SEQUENCE [LARGE SCALE GENOMIC DNA]</scope>
    <source>
        <strain evidence="2">JCM 17250</strain>
    </source>
</reference>
<proteinExistence type="predicted"/>
<accession>A0ABP7VGG2</accession>
<evidence type="ECO:0008006" key="3">
    <source>
        <dbReference type="Google" id="ProtNLM"/>
    </source>
</evidence>
<name>A0ABP7VGG2_9BACI</name>
<dbReference type="Proteomes" id="UP001501734">
    <property type="component" value="Unassembled WGS sequence"/>
</dbReference>
<comment type="caution">
    <text evidence="1">The sequence shown here is derived from an EMBL/GenBank/DDBJ whole genome shotgun (WGS) entry which is preliminary data.</text>
</comment>